<protein>
    <submittedName>
        <fullName evidence="1">Uncharacterized protein</fullName>
    </submittedName>
</protein>
<reference evidence="2" key="1">
    <citation type="submission" date="2016-10" db="EMBL/GenBank/DDBJ databases">
        <authorList>
            <person name="Varghese N."/>
            <person name="Submissions S."/>
        </authorList>
    </citation>
    <scope>NUCLEOTIDE SEQUENCE [LARGE SCALE GENOMIC DNA]</scope>
    <source>
        <strain evidence="2">B4,CECT 8067,JCM 17497</strain>
    </source>
</reference>
<gene>
    <name evidence="1" type="ORF">SAMN04515672_3614</name>
</gene>
<dbReference type="EMBL" id="FNFE01000006">
    <property type="protein sequence ID" value="SDK67135.1"/>
    <property type="molecule type" value="Genomic_DNA"/>
</dbReference>
<evidence type="ECO:0000313" key="2">
    <source>
        <dbReference type="Proteomes" id="UP000198882"/>
    </source>
</evidence>
<keyword evidence="2" id="KW-1185">Reference proteome</keyword>
<dbReference type="Proteomes" id="UP000198882">
    <property type="component" value="Unassembled WGS sequence"/>
</dbReference>
<proteinExistence type="predicted"/>
<dbReference type="RefSeq" id="WP_245724260.1">
    <property type="nucleotide sequence ID" value="NZ_FNFE01000006.1"/>
</dbReference>
<dbReference type="AlphaFoldDB" id="A0A1G9DTH9"/>
<evidence type="ECO:0000313" key="1">
    <source>
        <dbReference type="EMBL" id="SDK67135.1"/>
    </source>
</evidence>
<organism evidence="1 2">
    <name type="scientific">Natronorubrum texcoconense</name>
    <dbReference type="NCBI Taxonomy" id="1095776"/>
    <lineage>
        <taxon>Archaea</taxon>
        <taxon>Methanobacteriati</taxon>
        <taxon>Methanobacteriota</taxon>
        <taxon>Stenosarchaea group</taxon>
        <taxon>Halobacteria</taxon>
        <taxon>Halobacteriales</taxon>
        <taxon>Natrialbaceae</taxon>
        <taxon>Natronorubrum</taxon>
    </lineage>
</organism>
<name>A0A1G9DTH9_9EURY</name>
<accession>A0A1G9DTH9</accession>
<sequence>MLRPSNGRFRREIGVTIASLFGLLLLASFSLEETELVGSQNLTVGEIGEWRD</sequence>
<dbReference type="STRING" id="1095776.SAMN04515672_3614"/>